<evidence type="ECO:0000256" key="4">
    <source>
        <dbReference type="ARBA" id="ARBA00012574"/>
    </source>
</evidence>
<dbReference type="SUPFAM" id="SSF53092">
    <property type="entry name" value="Creatinase/prolidase N-terminal domain"/>
    <property type="match status" value="1"/>
</dbReference>
<dbReference type="PANTHER" id="PTHR43226">
    <property type="entry name" value="XAA-PRO AMINOPEPTIDASE 3"/>
    <property type="match status" value="1"/>
</dbReference>
<evidence type="ECO:0000256" key="8">
    <source>
        <dbReference type="RuleBase" id="RU000590"/>
    </source>
</evidence>
<dbReference type="Gene3D" id="3.90.230.10">
    <property type="entry name" value="Creatinase/methionine aminopeptidase superfamily"/>
    <property type="match status" value="1"/>
</dbReference>
<comment type="similarity">
    <text evidence="3 8">Belongs to the peptidase M24B family.</text>
</comment>
<comment type="cofactor">
    <cofactor evidence="2">
        <name>Mn(2+)</name>
        <dbReference type="ChEBI" id="CHEBI:29035"/>
    </cofactor>
</comment>
<keyword evidence="5 8" id="KW-0479">Metal-binding</keyword>
<evidence type="ECO:0000256" key="6">
    <source>
        <dbReference type="ARBA" id="ARBA00022801"/>
    </source>
</evidence>
<comment type="catalytic activity">
    <reaction evidence="1">
        <text>Release of any N-terminal amino acid, including proline, that is linked to proline, even from a dipeptide or tripeptide.</text>
        <dbReference type="EC" id="3.4.11.9"/>
    </reaction>
</comment>
<feature type="domain" description="Aminopeptidase P N-terminal" evidence="9">
    <location>
        <begin position="9"/>
        <end position="133"/>
    </location>
</feature>
<dbReference type="PANTHER" id="PTHR43226:SF4">
    <property type="entry name" value="XAA-PRO AMINOPEPTIDASE 3"/>
    <property type="match status" value="1"/>
</dbReference>
<dbReference type="Gene3D" id="3.40.350.10">
    <property type="entry name" value="Creatinase/prolidase N-terminal domain"/>
    <property type="match status" value="1"/>
</dbReference>
<gene>
    <name evidence="10" type="ORF">F6J89_07265</name>
</gene>
<dbReference type="InterPro" id="IPR029149">
    <property type="entry name" value="Creatin/AminoP/Spt16_N"/>
</dbReference>
<dbReference type="SUPFAM" id="SSF55920">
    <property type="entry name" value="Creatinase/aminopeptidase"/>
    <property type="match status" value="1"/>
</dbReference>
<dbReference type="SMART" id="SM01011">
    <property type="entry name" value="AMP_N"/>
    <property type="match status" value="1"/>
</dbReference>
<dbReference type="GO" id="GO:0030145">
    <property type="term" value="F:manganese ion binding"/>
    <property type="evidence" value="ECO:0007669"/>
    <property type="project" value="InterPro"/>
</dbReference>
<proteinExistence type="inferred from homology"/>
<name>A0A6B3NE53_9CYAN</name>
<dbReference type="PROSITE" id="PS00491">
    <property type="entry name" value="PROLINE_PEPTIDASE"/>
    <property type="match status" value="1"/>
</dbReference>
<evidence type="ECO:0000259" key="9">
    <source>
        <dbReference type="SMART" id="SM01011"/>
    </source>
</evidence>
<evidence type="ECO:0000256" key="2">
    <source>
        <dbReference type="ARBA" id="ARBA00001936"/>
    </source>
</evidence>
<dbReference type="AlphaFoldDB" id="A0A6B3NE53"/>
<keyword evidence="10" id="KW-0645">Protease</keyword>
<dbReference type="InterPro" id="IPR001131">
    <property type="entry name" value="Peptidase_M24B_aminopep-P_CS"/>
</dbReference>
<accession>A0A6B3NE53</accession>
<dbReference type="EMBL" id="JAAHFQ010000099">
    <property type="protein sequence ID" value="NER27428.1"/>
    <property type="molecule type" value="Genomic_DNA"/>
</dbReference>
<organism evidence="10">
    <name type="scientific">Symploca sp. SIO1C4</name>
    <dbReference type="NCBI Taxonomy" id="2607765"/>
    <lineage>
        <taxon>Bacteria</taxon>
        <taxon>Bacillati</taxon>
        <taxon>Cyanobacteriota</taxon>
        <taxon>Cyanophyceae</taxon>
        <taxon>Coleofasciculales</taxon>
        <taxon>Coleofasciculaceae</taxon>
        <taxon>Symploca</taxon>
    </lineage>
</organism>
<dbReference type="GO" id="GO:0006508">
    <property type="term" value="P:proteolysis"/>
    <property type="evidence" value="ECO:0007669"/>
    <property type="project" value="TreeGrafter"/>
</dbReference>
<keyword evidence="7" id="KW-0464">Manganese</keyword>
<dbReference type="CDD" id="cd01087">
    <property type="entry name" value="Prolidase"/>
    <property type="match status" value="1"/>
</dbReference>
<sequence length="467" mass="51237">MEDYSDRTSLAATLRQRRQRLSKLIDFPVILWSGQWIPRNFAANPFPFRASSHFLYFAGLPLENAAIRLQGTSLELFMDEAAASSKLWHGETATREDIAKKIGADAVFNLCELQSHSDSAATVAVQDVATHWQQTKILNRPVAPANAPTGIDLDLAKAITSVRLCHDASALLELQKAAAVTIKAHQAGMGVTKSRGLAEQPLSEAVVRSAMESVIIAHNMSCAYGSIVTVHGEVLHNHQYQHPLQAGDLLLADVGADTEMGWAADITRTWPVSGKFSPTQRDLYDIVLAAHDACIEQVRPGVEYLDIHLLAATVIAQGLVDLGILRGKASDLVERDAHALFFPHGVGHLLGLDVHDLEDLGDLSGYQQGRVRSSRFGLSFLRLHRPLQTGMLVTIEPGFYQVRAILQEPKLRSKYQDVVNWERLNQFADVRGIRIEDDVLVTQTGNEVLTAALPTKATVIEHLVNSP</sequence>
<dbReference type="GO" id="GO:0070006">
    <property type="term" value="F:metalloaminopeptidase activity"/>
    <property type="evidence" value="ECO:0007669"/>
    <property type="project" value="InterPro"/>
</dbReference>
<dbReference type="InterPro" id="IPR000994">
    <property type="entry name" value="Pept_M24"/>
</dbReference>
<dbReference type="GO" id="GO:0005829">
    <property type="term" value="C:cytosol"/>
    <property type="evidence" value="ECO:0007669"/>
    <property type="project" value="TreeGrafter"/>
</dbReference>
<dbReference type="Pfam" id="PF00557">
    <property type="entry name" value="Peptidase_M24"/>
    <property type="match status" value="1"/>
</dbReference>
<reference evidence="10" key="1">
    <citation type="submission" date="2019-11" db="EMBL/GenBank/DDBJ databases">
        <title>Genomic insights into an expanded diversity of filamentous marine cyanobacteria reveals the extraordinary biosynthetic potential of Moorea and Okeania.</title>
        <authorList>
            <person name="Ferreira Leao T."/>
            <person name="Wang M."/>
            <person name="Moss N."/>
            <person name="Da Silva R."/>
            <person name="Sanders J."/>
            <person name="Nurk S."/>
            <person name="Gurevich A."/>
            <person name="Humphrey G."/>
            <person name="Reher R."/>
            <person name="Zhu Q."/>
            <person name="Belda-Ferre P."/>
            <person name="Glukhov E."/>
            <person name="Rex R."/>
            <person name="Dorrestein P.C."/>
            <person name="Knight R."/>
            <person name="Pevzner P."/>
            <person name="Gerwick W.H."/>
            <person name="Gerwick L."/>
        </authorList>
    </citation>
    <scope>NUCLEOTIDE SEQUENCE</scope>
    <source>
        <strain evidence="10">SIO1C4</strain>
    </source>
</reference>
<dbReference type="Pfam" id="PF05195">
    <property type="entry name" value="AMP_N"/>
    <property type="match status" value="1"/>
</dbReference>
<evidence type="ECO:0000256" key="7">
    <source>
        <dbReference type="ARBA" id="ARBA00023211"/>
    </source>
</evidence>
<dbReference type="EC" id="3.4.11.9" evidence="4"/>
<evidence type="ECO:0000256" key="3">
    <source>
        <dbReference type="ARBA" id="ARBA00008766"/>
    </source>
</evidence>
<dbReference type="InterPro" id="IPR007865">
    <property type="entry name" value="Aminopep_P_N"/>
</dbReference>
<protein>
    <recommendedName>
        <fullName evidence="4">Xaa-Pro aminopeptidase</fullName>
        <ecNumber evidence="4">3.4.11.9</ecNumber>
    </recommendedName>
</protein>
<comment type="caution">
    <text evidence="10">The sequence shown here is derived from an EMBL/GenBank/DDBJ whole genome shotgun (WGS) entry which is preliminary data.</text>
</comment>
<evidence type="ECO:0000256" key="1">
    <source>
        <dbReference type="ARBA" id="ARBA00001424"/>
    </source>
</evidence>
<evidence type="ECO:0000256" key="5">
    <source>
        <dbReference type="ARBA" id="ARBA00022723"/>
    </source>
</evidence>
<evidence type="ECO:0000313" key="10">
    <source>
        <dbReference type="EMBL" id="NER27428.1"/>
    </source>
</evidence>
<dbReference type="InterPro" id="IPR036005">
    <property type="entry name" value="Creatinase/aminopeptidase-like"/>
</dbReference>
<keyword evidence="10" id="KW-0031">Aminopeptidase</keyword>
<dbReference type="InterPro" id="IPR052433">
    <property type="entry name" value="X-Pro_dipept-like"/>
</dbReference>
<keyword evidence="6" id="KW-0378">Hydrolase</keyword>